<accession>X1JSR2</accession>
<dbReference type="AlphaFoldDB" id="X1JSR2"/>
<evidence type="ECO:0000313" key="1">
    <source>
        <dbReference type="EMBL" id="GAH97092.1"/>
    </source>
</evidence>
<gene>
    <name evidence="1" type="ORF">S06H3_07172</name>
</gene>
<organism evidence="1">
    <name type="scientific">marine sediment metagenome</name>
    <dbReference type="NCBI Taxonomy" id="412755"/>
    <lineage>
        <taxon>unclassified sequences</taxon>
        <taxon>metagenomes</taxon>
        <taxon>ecological metagenomes</taxon>
    </lineage>
</organism>
<reference evidence="1" key="1">
    <citation type="journal article" date="2014" name="Front. Microbiol.">
        <title>High frequency of phylogenetically diverse reductive dehalogenase-homologous genes in deep subseafloor sedimentary metagenomes.</title>
        <authorList>
            <person name="Kawai M."/>
            <person name="Futagami T."/>
            <person name="Toyoda A."/>
            <person name="Takaki Y."/>
            <person name="Nishi S."/>
            <person name="Hori S."/>
            <person name="Arai W."/>
            <person name="Tsubouchi T."/>
            <person name="Morono Y."/>
            <person name="Uchiyama I."/>
            <person name="Ito T."/>
            <person name="Fujiyama A."/>
            <person name="Inagaki F."/>
            <person name="Takami H."/>
        </authorList>
    </citation>
    <scope>NUCLEOTIDE SEQUENCE</scope>
    <source>
        <strain evidence="1">Expedition CK06-06</strain>
    </source>
</reference>
<name>X1JSR2_9ZZZZ</name>
<sequence>VTYKIEGSVKMFDAIGAPPWVYAEVRRKEWWKPEIIEEVSYERGFPMPVTGTFSIDIKPEKKSDYEVTIVATPAPLALPVVGVFPVVGKSDMVKIRVAEPTATDIKNIEISVIGLAFPATDIKNITIEVIGVEFPSTDIKNIAIGVIGPEFPSTDIKNIKIALVAVPVEYKGTISKKELEYNESRGTIPVSNVPQDKRGKVHIWGRNDMATNQKLGIHWIVKDPDKIVVEDYEDWESWPNTDPGKTHEFISPGRFDLNKPGTWTIAISLSMNPASPLTADSYAGVLCTVKAPPPTEYTLDVSIEPPGAGLVLISPNPARAPLRTGRTGVLSPCP</sequence>
<comment type="caution">
    <text evidence="1">The sequence shown here is derived from an EMBL/GenBank/DDBJ whole genome shotgun (WGS) entry which is preliminary data.</text>
</comment>
<dbReference type="EMBL" id="BARV01002874">
    <property type="protein sequence ID" value="GAH97092.1"/>
    <property type="molecule type" value="Genomic_DNA"/>
</dbReference>
<feature type="non-terminal residue" evidence="1">
    <location>
        <position position="1"/>
    </location>
</feature>
<protein>
    <submittedName>
        <fullName evidence="1">Uncharacterized protein</fullName>
    </submittedName>
</protein>
<proteinExistence type="predicted"/>